<dbReference type="GO" id="GO:0003735">
    <property type="term" value="F:structural constituent of ribosome"/>
    <property type="evidence" value="ECO:0007669"/>
    <property type="project" value="InterPro"/>
</dbReference>
<dbReference type="STRING" id="180957.B5S52_02465"/>
<dbReference type="Proteomes" id="UP000269351">
    <property type="component" value="Chromosome"/>
</dbReference>
<evidence type="ECO:0000256" key="4">
    <source>
        <dbReference type="ARBA" id="ARBA00022980"/>
    </source>
</evidence>
<evidence type="ECO:0000313" key="13">
    <source>
        <dbReference type="Proteomes" id="UP000029435"/>
    </source>
</evidence>
<dbReference type="NCBIfam" id="TIGR00060">
    <property type="entry name" value="L18_bact"/>
    <property type="match status" value="1"/>
</dbReference>
<dbReference type="InterPro" id="IPR057268">
    <property type="entry name" value="Ribosomal_L18"/>
</dbReference>
<keyword evidence="5 7" id="KW-0687">Ribonucleoprotein</keyword>
<comment type="subunit">
    <text evidence="7">Part of the 50S ribosomal subunit; part of the 5S rRNA/L5/L18/L25 subcomplex. Contacts the 5S and 23S rRNAs.</text>
</comment>
<dbReference type="GO" id="GO:0022625">
    <property type="term" value="C:cytosolic large ribosomal subunit"/>
    <property type="evidence" value="ECO:0007669"/>
    <property type="project" value="TreeGrafter"/>
</dbReference>
<evidence type="ECO:0000256" key="3">
    <source>
        <dbReference type="ARBA" id="ARBA00022884"/>
    </source>
</evidence>
<dbReference type="Proteomes" id="UP000029435">
    <property type="component" value="Unassembled WGS sequence"/>
</dbReference>
<keyword evidence="2 7" id="KW-0699">rRNA-binding</keyword>
<dbReference type="Proteomes" id="UP001269968">
    <property type="component" value="Unassembled WGS sequence"/>
</dbReference>
<reference evidence="11" key="4">
    <citation type="submission" date="2023-11" db="EMBL/GenBank/DDBJ databases">
        <title>Comparative genomics revealed phylogeny of phytopathogenic Pectobacterium aroidearum based on whole-genome sequencing and function of putative horizontal acquire islands in P. aroidearum PccS1.</title>
        <authorList>
            <person name="Fan J."/>
            <person name="Yang L."/>
        </authorList>
    </citation>
    <scope>NUCLEOTIDE SEQUENCE</scope>
    <source>
        <strain evidence="11">NJAU140</strain>
    </source>
</reference>
<sequence>MDKKAARIRRATRARRKLQELGATRLVVHRTPRHIYAQVIAPNGSEVLVAASTVEKAIAEQLKSTGNKDAASAIGKAIAERALEKGIKDVSFDRSGFQYHGRVQALADAAREAGLQF</sequence>
<evidence type="ECO:0000313" key="9">
    <source>
        <dbReference type="EMBL" id="MBN3052943.1"/>
    </source>
</evidence>
<dbReference type="RefSeq" id="WP_010286111.1">
    <property type="nucleotide sequence ID" value="NZ_BSWF01000021.1"/>
</dbReference>
<dbReference type="SUPFAM" id="SSF53137">
    <property type="entry name" value="Translational machinery components"/>
    <property type="match status" value="1"/>
</dbReference>
<keyword evidence="3 7" id="KW-0694">RNA-binding</keyword>
<dbReference type="PANTHER" id="PTHR12899">
    <property type="entry name" value="39S RIBOSOMAL PROTEIN L18, MITOCHONDRIAL"/>
    <property type="match status" value="1"/>
</dbReference>
<dbReference type="GO" id="GO:0008097">
    <property type="term" value="F:5S rRNA binding"/>
    <property type="evidence" value="ECO:0007669"/>
    <property type="project" value="TreeGrafter"/>
</dbReference>
<dbReference type="InterPro" id="IPR005484">
    <property type="entry name" value="Ribosomal_uL18_bac/plant/anim"/>
</dbReference>
<gene>
    <name evidence="7 9" type="primary">rplR</name>
    <name evidence="12" type="ORF">F126LOC_002055</name>
    <name evidence="9" type="ORF">H4F45_15955</name>
    <name evidence="10" type="ORF">H4F48_22465</name>
    <name evidence="8" type="ORF">KU74_21725</name>
    <name evidence="11" type="ORF">SOV92_21010</name>
</gene>
<comment type="function">
    <text evidence="7">This is one of the proteins that bind and probably mediate the attachment of the 5S RNA into the large ribosomal subunit, where it forms part of the central protuberance.</text>
</comment>
<dbReference type="Pfam" id="PF00861">
    <property type="entry name" value="Ribosomal_L18p"/>
    <property type="match status" value="1"/>
</dbReference>
<dbReference type="InterPro" id="IPR004389">
    <property type="entry name" value="Ribosomal_uL18_bac-type"/>
</dbReference>
<dbReference type="EMBL" id="JAXHOZ010000086">
    <property type="protein sequence ID" value="MDY4380259.1"/>
    <property type="molecule type" value="Genomic_DNA"/>
</dbReference>
<evidence type="ECO:0000256" key="6">
    <source>
        <dbReference type="ARBA" id="ARBA00035197"/>
    </source>
</evidence>
<evidence type="ECO:0000256" key="2">
    <source>
        <dbReference type="ARBA" id="ARBA00022730"/>
    </source>
</evidence>
<evidence type="ECO:0000313" key="10">
    <source>
        <dbReference type="EMBL" id="MBN3108818.1"/>
    </source>
</evidence>
<protein>
    <recommendedName>
        <fullName evidence="6 7">Large ribosomal subunit protein uL18</fullName>
    </recommendedName>
</protein>
<evidence type="ECO:0000256" key="7">
    <source>
        <dbReference type="HAMAP-Rule" id="MF_01337"/>
    </source>
</evidence>
<dbReference type="EMBL" id="JQOD01000014">
    <property type="protein sequence ID" value="KGA31188.1"/>
    <property type="molecule type" value="Genomic_DNA"/>
</dbReference>
<accession>A0A086EDQ7</accession>
<dbReference type="CDD" id="cd00432">
    <property type="entry name" value="Ribosomal_L18_L5e"/>
    <property type="match status" value="1"/>
</dbReference>
<dbReference type="HAMAP" id="MF_01337_B">
    <property type="entry name" value="Ribosomal_uL18_B"/>
    <property type="match status" value="1"/>
</dbReference>
<name>A0A086EDQ7_9GAMM</name>
<dbReference type="Proteomes" id="UP000762586">
    <property type="component" value="Unassembled WGS sequence"/>
</dbReference>
<dbReference type="GO" id="GO:0006412">
    <property type="term" value="P:translation"/>
    <property type="evidence" value="ECO:0007669"/>
    <property type="project" value="UniProtKB-UniRule"/>
</dbReference>
<keyword evidence="4 7" id="KW-0689">Ribosomal protein</keyword>
<evidence type="ECO:0000313" key="15">
    <source>
        <dbReference type="Proteomes" id="UP000762586"/>
    </source>
</evidence>
<evidence type="ECO:0000313" key="8">
    <source>
        <dbReference type="EMBL" id="KGA31188.1"/>
    </source>
</evidence>
<dbReference type="GeneID" id="67792297"/>
<evidence type="ECO:0000256" key="1">
    <source>
        <dbReference type="ARBA" id="ARBA00007116"/>
    </source>
</evidence>
<reference evidence="9 15" key="2">
    <citation type="submission" date="2020-07" db="EMBL/GenBank/DDBJ databases">
        <title>A pangenomic view of the genus Pectobacterium provides insights into genome organization, phylogeny, and virulence.</title>
        <authorList>
            <person name="Jonkheer E."/>
            <person name="Brankovics B."/>
            <person name="Houwers I."/>
            <person name="Van Der Wolf J."/>
            <person name="Bonants P."/>
            <person name="Vreeburg R."/>
            <person name="Bollema R."/>
            <person name="De Haan J."/>
            <person name="Berke L."/>
            <person name="De Ridder D."/>
            <person name="Smit S."/>
            <person name="Van Der Lee T.A.J."/>
        </authorList>
    </citation>
    <scope>NUCLEOTIDE SEQUENCE</scope>
    <source>
        <strain evidence="10 15">NAK:384</strain>
        <strain evidence="9">NAK:433</strain>
    </source>
</reference>
<reference evidence="8 13" key="1">
    <citation type="submission" date="2014-08" db="EMBL/GenBank/DDBJ databases">
        <title>Genome sequences of NCPPB Pectobacterium isolates.</title>
        <authorList>
            <person name="Glover R.H."/>
            <person name="Sapp M."/>
            <person name="Elphinstone J."/>
        </authorList>
    </citation>
    <scope>NUCLEOTIDE SEQUENCE [LARGE SCALE GENOMIC DNA]</scope>
    <source>
        <strain evidence="8 13">LMG 21372</strain>
    </source>
</reference>
<reference evidence="12 14" key="3">
    <citation type="submission" date="2020-11" db="EMBL/GenBank/DDBJ databases">
        <title>Complete genome sequence of Pectobacterium brasiliense strain F126.</title>
        <authorList>
            <person name="Miroshnikov K."/>
            <person name="Vo T.N.H."/>
            <person name="Khodykina M.V."/>
            <person name="Kabanova A.P."/>
            <person name="Shneider M."/>
            <person name="Korzhenkov A."/>
            <person name="Toschakov S.V."/>
            <person name="Miroshnikov K.A."/>
            <person name="Ignatov A.N."/>
            <person name="Mikhailova Y.V."/>
            <person name="Shelenkov A."/>
            <person name="Yanushevich Y.G."/>
            <person name="Evseev P.V."/>
        </authorList>
    </citation>
    <scope>NUCLEOTIDE SEQUENCE [LARGE SCALE GENOMIC DNA]</scope>
    <source>
        <strain evidence="12 14">F126</strain>
    </source>
</reference>
<dbReference type="Gene3D" id="3.30.420.100">
    <property type="match status" value="1"/>
</dbReference>
<dbReference type="EMBL" id="JACGET010000045">
    <property type="protein sequence ID" value="MBN3108818.1"/>
    <property type="molecule type" value="Genomic_DNA"/>
</dbReference>
<comment type="similarity">
    <text evidence="1 7">Belongs to the universal ribosomal protein uL18 family.</text>
</comment>
<dbReference type="FunFam" id="3.30.420.100:FF:000001">
    <property type="entry name" value="50S ribosomal protein L18"/>
    <property type="match status" value="1"/>
</dbReference>
<dbReference type="EMBL" id="JACGEP010000041">
    <property type="protein sequence ID" value="MBN3052943.1"/>
    <property type="molecule type" value="Genomic_DNA"/>
</dbReference>
<organism evidence="8 13">
    <name type="scientific">Pectobacterium brasiliense</name>
    <dbReference type="NCBI Taxonomy" id="180957"/>
    <lineage>
        <taxon>Bacteria</taxon>
        <taxon>Pseudomonadati</taxon>
        <taxon>Pseudomonadota</taxon>
        <taxon>Gammaproteobacteria</taxon>
        <taxon>Enterobacterales</taxon>
        <taxon>Pectobacteriaceae</taxon>
        <taxon>Pectobacterium</taxon>
    </lineage>
</organism>
<evidence type="ECO:0000313" key="14">
    <source>
        <dbReference type="Proteomes" id="UP000269351"/>
    </source>
</evidence>
<proteinExistence type="inferred from homology"/>
<dbReference type="AlphaFoldDB" id="A0A086EDQ7"/>
<dbReference type="PATRIC" id="fig|180957.22.peg.3714"/>
<keyword evidence="15" id="KW-1185">Reference proteome</keyword>
<dbReference type="Proteomes" id="UP000768524">
    <property type="component" value="Unassembled WGS sequence"/>
</dbReference>
<dbReference type="SMR" id="A0A086EDQ7"/>
<dbReference type="PANTHER" id="PTHR12899:SF3">
    <property type="entry name" value="LARGE RIBOSOMAL SUBUNIT PROTEIN UL18M"/>
    <property type="match status" value="1"/>
</dbReference>
<dbReference type="EMBL" id="CP065031">
    <property type="protein sequence ID" value="QPK24649.1"/>
    <property type="molecule type" value="Genomic_DNA"/>
</dbReference>
<evidence type="ECO:0000313" key="11">
    <source>
        <dbReference type="EMBL" id="MDY4380259.1"/>
    </source>
</evidence>
<evidence type="ECO:0000313" key="12">
    <source>
        <dbReference type="EMBL" id="QPK24649.1"/>
    </source>
</evidence>
<dbReference type="OrthoDB" id="9810939at2"/>
<evidence type="ECO:0000256" key="5">
    <source>
        <dbReference type="ARBA" id="ARBA00023274"/>
    </source>
</evidence>